<keyword evidence="10 17" id="KW-0067">ATP-binding</keyword>
<dbReference type="SUPFAM" id="SSF81665">
    <property type="entry name" value="Calcium ATPase, transmembrane domain M"/>
    <property type="match status" value="1"/>
</dbReference>
<feature type="transmembrane region" description="Helical" evidence="17">
    <location>
        <begin position="334"/>
        <end position="351"/>
    </location>
</feature>
<evidence type="ECO:0000256" key="18">
    <source>
        <dbReference type="SAM" id="MobiDB-lite"/>
    </source>
</evidence>
<comment type="similarity">
    <text evidence="2 17">Belongs to the cation transport ATPase (P-type) (TC 3.A.3) family. Type IB subfamily.</text>
</comment>
<dbReference type="InterPro" id="IPR008250">
    <property type="entry name" value="ATPase_P-typ_transduc_dom_A_sf"/>
</dbReference>
<evidence type="ECO:0000256" key="13">
    <source>
        <dbReference type="ARBA" id="ARBA00022989"/>
    </source>
</evidence>
<dbReference type="InterPro" id="IPR036163">
    <property type="entry name" value="HMA_dom_sf"/>
</dbReference>
<comment type="caution">
    <text evidence="20">The sequence shown here is derived from an EMBL/GenBank/DDBJ whole genome shotgun (WGS) entry which is preliminary data.</text>
</comment>
<dbReference type="SUPFAM" id="SSF56784">
    <property type="entry name" value="HAD-like"/>
    <property type="match status" value="1"/>
</dbReference>
<accession>A0A318KES3</accession>
<evidence type="ECO:0000256" key="11">
    <source>
        <dbReference type="ARBA" id="ARBA00022842"/>
    </source>
</evidence>
<keyword evidence="9" id="KW-0862">Zinc</keyword>
<feature type="domain" description="HMA" evidence="19">
    <location>
        <begin position="223"/>
        <end position="288"/>
    </location>
</feature>
<dbReference type="OrthoDB" id="9760364at2"/>
<dbReference type="PROSITE" id="PS50846">
    <property type="entry name" value="HMA_2"/>
    <property type="match status" value="3"/>
</dbReference>
<dbReference type="PANTHER" id="PTHR48085">
    <property type="entry name" value="CADMIUM/ZINC-TRANSPORTING ATPASE HMA2-RELATED"/>
    <property type="match status" value="1"/>
</dbReference>
<keyword evidence="7 17" id="KW-0479">Metal-binding</keyword>
<dbReference type="GO" id="GO:0016887">
    <property type="term" value="F:ATP hydrolysis activity"/>
    <property type="evidence" value="ECO:0007669"/>
    <property type="project" value="InterPro"/>
</dbReference>
<sequence length="913" mass="100289">MNEVKYLLQGLDCANCAMKIEKQLNKLPEIETAVVDFATLKCVINYKTYSEEIEQKVIQCIIDTEDEVTVIKKNASHKHEEHHHEGECSCGHDHKEHHHDHHDHEEHHHHEDGCNCGHEHHHEKQHEAHYLLKGLDCANCAMKIESQLNKLSEVETAAVDFATLKCVVKYKEFSEAAEKHVIDTITELEDEVEVIKKDSHHHHDHECSCGHDHEAVSERVQSGKHKWNISGLDCANCALKIEDKLNTLDGIKQASLNFTTGALLFDIQEGYDEKQVKELMKKTILSMEDEVVIEETETKSVKKASDGVKQQLVPIVIGAILLILGIVFRENNVLSLVFYLTAYLITGWKVLKKAIKNIRRGEIFDENFLMGIATIGALAIGDYKEAIAVLIFYEVGEMFQSFSVGKSRESIANLMNIKSEIAHCIKDGKEIDVHPDTVKVNDLILVKPGERIPLDGIIVNGSGSVDTSALTGESMPAEVEEGNEVMAGCVNLNSVLQIKVSKPYGESTVSRILELVENASSKKAVTEQKITSFARIYTPIVCGLALAIAIIPQFFNTGYEWTEWISRACTFLVISCPCALVLSVPLGYFAGIGAASKKGVLIKGGNYLEVLKDLDTIVFDKTGTLTTGTFSVTEINGNDEDALLRYAAYAESYSTHPIAQSIVKRYGKAIDKAEISDVEEIAGHGVSVVVNGERIYAGNIKLMNKFNIQAPTVDADGTLVYVAKDNQYLGYLVIADTIKPSTKNALAELKHLGIKKTVMLTGDREKTASHVAEQVGIDEVHAQLLPTDKVNEIEKILSNGKNGKVAFVGDGINDAPVLARCDLGIAMGGIGSEAAIEAADIVLMKDNIDAIGDAIRVAKKTQKIMNQNIAFVLAVKFIILILGAFGYADMWMGVFADVGVAVLAILNSMRILK</sequence>
<feature type="transmembrane region" description="Helical" evidence="17">
    <location>
        <begin position="869"/>
        <end position="888"/>
    </location>
</feature>
<evidence type="ECO:0000256" key="2">
    <source>
        <dbReference type="ARBA" id="ARBA00006024"/>
    </source>
</evidence>
<dbReference type="NCBIfam" id="TIGR01512">
    <property type="entry name" value="ATPase-IB2_Cd"/>
    <property type="match status" value="1"/>
</dbReference>
<evidence type="ECO:0000259" key="19">
    <source>
        <dbReference type="PROSITE" id="PS50846"/>
    </source>
</evidence>
<evidence type="ECO:0000256" key="17">
    <source>
        <dbReference type="RuleBase" id="RU362081"/>
    </source>
</evidence>
<evidence type="ECO:0000256" key="1">
    <source>
        <dbReference type="ARBA" id="ARBA00004651"/>
    </source>
</evidence>
<dbReference type="SFLD" id="SFLDG00002">
    <property type="entry name" value="C1.7:_P-type_atpase_like"/>
    <property type="match status" value="1"/>
</dbReference>
<dbReference type="AlphaFoldDB" id="A0A318KES3"/>
<organism evidence="20 21">
    <name type="scientific">Dielma fastidiosa</name>
    <dbReference type="NCBI Taxonomy" id="1034346"/>
    <lineage>
        <taxon>Bacteria</taxon>
        <taxon>Bacillati</taxon>
        <taxon>Bacillota</taxon>
        <taxon>Erysipelotrichia</taxon>
        <taxon>Erysipelotrichales</taxon>
        <taxon>Erysipelotrichaceae</taxon>
        <taxon>Dielma</taxon>
    </lineage>
</organism>
<keyword evidence="3 17" id="KW-1003">Cell membrane</keyword>
<evidence type="ECO:0000256" key="4">
    <source>
        <dbReference type="ARBA" id="ARBA00022539"/>
    </source>
</evidence>
<dbReference type="GO" id="GO:0046872">
    <property type="term" value="F:metal ion binding"/>
    <property type="evidence" value="ECO:0007669"/>
    <property type="project" value="UniProtKB-KW"/>
</dbReference>
<dbReference type="Pfam" id="PF00122">
    <property type="entry name" value="E1-E2_ATPase"/>
    <property type="match status" value="1"/>
</dbReference>
<dbReference type="NCBIfam" id="TIGR01525">
    <property type="entry name" value="ATPase-IB_hvy"/>
    <property type="match status" value="1"/>
</dbReference>
<dbReference type="GO" id="GO:0005886">
    <property type="term" value="C:plasma membrane"/>
    <property type="evidence" value="ECO:0007669"/>
    <property type="project" value="UniProtKB-SubCell"/>
</dbReference>
<feature type="domain" description="HMA" evidence="19">
    <location>
        <begin position="126"/>
        <end position="193"/>
    </location>
</feature>
<dbReference type="InterPro" id="IPR059000">
    <property type="entry name" value="ATPase_P-type_domA"/>
</dbReference>
<dbReference type="Gene3D" id="3.40.1110.10">
    <property type="entry name" value="Calcium-transporting ATPase, cytoplasmic domain N"/>
    <property type="match status" value="1"/>
</dbReference>
<feature type="region of interest" description="Disordered" evidence="18">
    <location>
        <begin position="75"/>
        <end position="114"/>
    </location>
</feature>
<dbReference type="FunFam" id="2.70.150.10:FF:000002">
    <property type="entry name" value="Copper-transporting ATPase 1, putative"/>
    <property type="match status" value="1"/>
</dbReference>
<name>A0A318KES3_9FIRM</name>
<dbReference type="PRINTS" id="PR00941">
    <property type="entry name" value="CDATPASE"/>
</dbReference>
<dbReference type="InterPro" id="IPR051014">
    <property type="entry name" value="Cation_Transport_ATPase_IB"/>
</dbReference>
<dbReference type="InterPro" id="IPR017969">
    <property type="entry name" value="Heavy-metal-associated_CS"/>
</dbReference>
<dbReference type="Proteomes" id="UP000247612">
    <property type="component" value="Unassembled WGS sequence"/>
</dbReference>
<feature type="transmembrane region" description="Helical" evidence="17">
    <location>
        <begin position="532"/>
        <end position="552"/>
    </location>
</feature>
<protein>
    <submittedName>
        <fullName evidence="20">Cd2+/Zn2+-exporting ATPase</fullName>
    </submittedName>
</protein>
<dbReference type="InterPro" id="IPR023298">
    <property type="entry name" value="ATPase_P-typ_TM_dom_sf"/>
</dbReference>
<dbReference type="SFLD" id="SFLDF00027">
    <property type="entry name" value="p-type_atpase"/>
    <property type="match status" value="1"/>
</dbReference>
<comment type="catalytic activity">
    <reaction evidence="16">
        <text>Cd(2+)(in) + ATP + H2O = Cd(2+)(out) + ADP + phosphate + H(+)</text>
        <dbReference type="Rhea" id="RHEA:12132"/>
        <dbReference type="ChEBI" id="CHEBI:15377"/>
        <dbReference type="ChEBI" id="CHEBI:15378"/>
        <dbReference type="ChEBI" id="CHEBI:30616"/>
        <dbReference type="ChEBI" id="CHEBI:43474"/>
        <dbReference type="ChEBI" id="CHEBI:48775"/>
        <dbReference type="ChEBI" id="CHEBI:456216"/>
        <dbReference type="EC" id="7.2.2.21"/>
    </reaction>
</comment>
<evidence type="ECO:0000313" key="21">
    <source>
        <dbReference type="Proteomes" id="UP000247612"/>
    </source>
</evidence>
<dbReference type="EMBL" id="QJKH01000018">
    <property type="protein sequence ID" value="PXX75284.1"/>
    <property type="molecule type" value="Genomic_DNA"/>
</dbReference>
<dbReference type="RefSeq" id="WP_022939416.1">
    <property type="nucleotide sequence ID" value="NZ_CABKRQ010000009.1"/>
</dbReference>
<dbReference type="STRING" id="1034346.GCA_000313565_03138"/>
<keyword evidence="14 17" id="KW-0472">Membrane</keyword>
<dbReference type="PROSITE" id="PS00154">
    <property type="entry name" value="ATPASE_E1_E2"/>
    <property type="match status" value="1"/>
</dbReference>
<dbReference type="InterPro" id="IPR023214">
    <property type="entry name" value="HAD_sf"/>
</dbReference>
<evidence type="ECO:0000256" key="14">
    <source>
        <dbReference type="ARBA" id="ARBA00023136"/>
    </source>
</evidence>
<evidence type="ECO:0000256" key="6">
    <source>
        <dbReference type="ARBA" id="ARBA00022692"/>
    </source>
</evidence>
<evidence type="ECO:0000256" key="5">
    <source>
        <dbReference type="ARBA" id="ARBA00022553"/>
    </source>
</evidence>
<dbReference type="GO" id="GO:0016463">
    <property type="term" value="F:P-type zinc transporter activity"/>
    <property type="evidence" value="ECO:0007669"/>
    <property type="project" value="UniProtKB-EC"/>
</dbReference>
<evidence type="ECO:0000256" key="8">
    <source>
        <dbReference type="ARBA" id="ARBA00022741"/>
    </source>
</evidence>
<dbReference type="Gene3D" id="3.40.50.1000">
    <property type="entry name" value="HAD superfamily/HAD-like"/>
    <property type="match status" value="1"/>
</dbReference>
<proteinExistence type="inferred from homology"/>
<feature type="compositionally biased region" description="Basic and acidic residues" evidence="18">
    <location>
        <begin position="102"/>
        <end position="114"/>
    </location>
</feature>
<evidence type="ECO:0000256" key="12">
    <source>
        <dbReference type="ARBA" id="ARBA00022967"/>
    </source>
</evidence>
<dbReference type="Gene3D" id="2.70.150.10">
    <property type="entry name" value="Calcium-transporting ATPase, cytoplasmic transduction domain A"/>
    <property type="match status" value="1"/>
</dbReference>
<dbReference type="InterPro" id="IPR001757">
    <property type="entry name" value="P_typ_ATPase"/>
</dbReference>
<dbReference type="GO" id="GO:0005524">
    <property type="term" value="F:ATP binding"/>
    <property type="evidence" value="ECO:0007669"/>
    <property type="project" value="UniProtKB-UniRule"/>
</dbReference>
<feature type="compositionally biased region" description="Basic and acidic residues" evidence="18">
    <location>
        <begin position="77"/>
        <end position="94"/>
    </location>
</feature>
<keyword evidence="5" id="KW-0597">Phosphoprotein</keyword>
<dbReference type="InterPro" id="IPR006121">
    <property type="entry name" value="HMA_dom"/>
</dbReference>
<dbReference type="Gene3D" id="3.30.70.100">
    <property type="match status" value="3"/>
</dbReference>
<evidence type="ECO:0000256" key="10">
    <source>
        <dbReference type="ARBA" id="ARBA00022840"/>
    </source>
</evidence>
<evidence type="ECO:0000256" key="7">
    <source>
        <dbReference type="ARBA" id="ARBA00022723"/>
    </source>
</evidence>
<dbReference type="Pfam" id="PF00702">
    <property type="entry name" value="Hydrolase"/>
    <property type="match status" value="1"/>
</dbReference>
<keyword evidence="21" id="KW-1185">Reference proteome</keyword>
<dbReference type="GO" id="GO:0008551">
    <property type="term" value="F:P-type cadmium transporter activity"/>
    <property type="evidence" value="ECO:0007669"/>
    <property type="project" value="UniProtKB-EC"/>
</dbReference>
<keyword evidence="13 17" id="KW-1133">Transmembrane helix</keyword>
<dbReference type="InterPro" id="IPR044492">
    <property type="entry name" value="P_typ_ATPase_HD_dom"/>
</dbReference>
<dbReference type="InterPro" id="IPR018303">
    <property type="entry name" value="ATPase_P-typ_P_site"/>
</dbReference>
<feature type="domain" description="HMA" evidence="19">
    <location>
        <begin position="2"/>
        <end position="69"/>
    </location>
</feature>
<dbReference type="PANTHER" id="PTHR48085:SF5">
    <property type="entry name" value="CADMIUM_ZINC-TRANSPORTING ATPASE HMA4-RELATED"/>
    <property type="match status" value="1"/>
</dbReference>
<dbReference type="Pfam" id="PF00403">
    <property type="entry name" value="HMA"/>
    <property type="match status" value="3"/>
</dbReference>
<dbReference type="InterPro" id="IPR036412">
    <property type="entry name" value="HAD-like_sf"/>
</dbReference>
<dbReference type="SUPFAM" id="SSF81653">
    <property type="entry name" value="Calcium ATPase, transduction domain A"/>
    <property type="match status" value="1"/>
</dbReference>
<comment type="catalytic activity">
    <reaction evidence="15">
        <text>Zn(2+)(in) + ATP + H2O = Zn(2+)(out) + ADP + phosphate + H(+)</text>
        <dbReference type="Rhea" id="RHEA:20621"/>
        <dbReference type="ChEBI" id="CHEBI:15377"/>
        <dbReference type="ChEBI" id="CHEBI:15378"/>
        <dbReference type="ChEBI" id="CHEBI:29105"/>
        <dbReference type="ChEBI" id="CHEBI:30616"/>
        <dbReference type="ChEBI" id="CHEBI:43474"/>
        <dbReference type="ChEBI" id="CHEBI:456216"/>
        <dbReference type="EC" id="7.2.2.12"/>
    </reaction>
</comment>
<dbReference type="FunFam" id="3.40.1110.10:FF:000066">
    <property type="entry name" value="Cadmium-translocating P-type ATPase"/>
    <property type="match status" value="1"/>
</dbReference>
<dbReference type="InterPro" id="IPR027256">
    <property type="entry name" value="P-typ_ATPase_IB"/>
</dbReference>
<keyword evidence="12" id="KW-1278">Translocase</keyword>
<feature type="transmembrane region" description="Helical" evidence="17">
    <location>
        <begin position="312"/>
        <end position="328"/>
    </location>
</feature>
<evidence type="ECO:0000256" key="16">
    <source>
        <dbReference type="ARBA" id="ARBA00049338"/>
    </source>
</evidence>
<evidence type="ECO:0000256" key="15">
    <source>
        <dbReference type="ARBA" id="ARBA00047308"/>
    </source>
</evidence>
<keyword evidence="4" id="KW-0104">Cadmium</keyword>
<dbReference type="InterPro" id="IPR023299">
    <property type="entry name" value="ATPase_P-typ_cyto_dom_N"/>
</dbReference>
<gene>
    <name evidence="20" type="ORF">DES51_11814</name>
</gene>
<dbReference type="CDD" id="cd07548">
    <property type="entry name" value="P-type_ATPase-Cd_Zn_Co_like"/>
    <property type="match status" value="1"/>
</dbReference>
<reference evidence="20 21" key="1">
    <citation type="submission" date="2018-05" db="EMBL/GenBank/DDBJ databases">
        <title>Genomic Encyclopedia of Type Strains, Phase IV (KMG-IV): sequencing the most valuable type-strain genomes for metagenomic binning, comparative biology and taxonomic classification.</title>
        <authorList>
            <person name="Goeker M."/>
        </authorList>
    </citation>
    <scope>NUCLEOTIDE SEQUENCE [LARGE SCALE GENOMIC DNA]</scope>
    <source>
        <strain evidence="20 21">JC118</strain>
    </source>
</reference>
<keyword evidence="8 17" id="KW-0547">Nucleotide-binding</keyword>
<dbReference type="SUPFAM" id="SSF55008">
    <property type="entry name" value="HMA, heavy metal-associated domain"/>
    <property type="match status" value="3"/>
</dbReference>
<evidence type="ECO:0000313" key="20">
    <source>
        <dbReference type="EMBL" id="PXX75284.1"/>
    </source>
</evidence>
<keyword evidence="6 17" id="KW-0812">Transmembrane</keyword>
<dbReference type="CDD" id="cd00371">
    <property type="entry name" value="HMA"/>
    <property type="match status" value="3"/>
</dbReference>
<dbReference type="PRINTS" id="PR00119">
    <property type="entry name" value="CATATPASE"/>
</dbReference>
<feature type="transmembrane region" description="Helical" evidence="17">
    <location>
        <begin position="564"/>
        <end position="589"/>
    </location>
</feature>
<dbReference type="SFLD" id="SFLDS00003">
    <property type="entry name" value="Haloacid_Dehalogenase"/>
    <property type="match status" value="1"/>
</dbReference>
<evidence type="ECO:0000256" key="3">
    <source>
        <dbReference type="ARBA" id="ARBA00022475"/>
    </source>
</evidence>
<feature type="transmembrane region" description="Helical" evidence="17">
    <location>
        <begin position="894"/>
        <end position="912"/>
    </location>
</feature>
<evidence type="ECO:0000256" key="9">
    <source>
        <dbReference type="ARBA" id="ARBA00022833"/>
    </source>
</evidence>
<dbReference type="PROSITE" id="PS01047">
    <property type="entry name" value="HMA_1"/>
    <property type="match status" value="2"/>
</dbReference>
<comment type="subcellular location">
    <subcellularLocation>
        <location evidence="1">Cell membrane</location>
        <topology evidence="1">Multi-pass membrane protein</topology>
    </subcellularLocation>
</comment>
<keyword evidence="11" id="KW-0460">Magnesium</keyword>
<dbReference type="NCBIfam" id="TIGR01494">
    <property type="entry name" value="ATPase_P-type"/>
    <property type="match status" value="1"/>
</dbReference>